<evidence type="ECO:0000313" key="2">
    <source>
        <dbReference type="EMBL" id="KAG2860103.1"/>
    </source>
</evidence>
<dbReference type="EMBL" id="RCMG01000194">
    <property type="protein sequence ID" value="KAG2860103.1"/>
    <property type="molecule type" value="Genomic_DNA"/>
</dbReference>
<name>A0A8T0ZCW5_9STRA</name>
<comment type="caution">
    <text evidence="2">The sequence shown here is derived from an EMBL/GenBank/DDBJ whole genome shotgun (WGS) entry which is preliminary data.</text>
</comment>
<feature type="region of interest" description="Disordered" evidence="1">
    <location>
        <begin position="250"/>
        <end position="282"/>
    </location>
</feature>
<sequence>MLLRGKRSLDMALEQSAKRTGPKRGSSPIQAKDTAKIDNSTFFKAVWRELREEGWTSKPPPRNALDLLYRYIRPGSSLKGQEGRDFFIGEQALLDFYLQEIVPSATKHKDRRCHDTSSYSEQCSTTETNSEQQNGTVTLAMDSRSMTCENVLAAGSAQNDSPDDIDYTTDRVRVTEERCAMVDDVSCLNEQRDLRLQQPRICHTGQGKTVSDCMMAGGNDGAIREHSSNEYQTDGVNVFHRLPTLGGVVTTTPNGVELPTGEVSPDLSSRSTIETSSVDANGSCDIEQGTTTYEEMHRTDSGGMLLSPVPPHMPVGRSPGTCAPSLYLNTMVAFSPSRESWMKDKFYKKNLVRLI</sequence>
<reference evidence="2" key="1">
    <citation type="submission" date="2018-10" db="EMBL/GenBank/DDBJ databases">
        <title>Effector identification in a new, highly contiguous assembly of the strawberry crown rot pathogen Phytophthora cactorum.</title>
        <authorList>
            <person name="Armitage A.D."/>
            <person name="Nellist C.F."/>
            <person name="Bates H."/>
            <person name="Vickerstaff R.J."/>
            <person name="Harrison R.J."/>
        </authorList>
    </citation>
    <scope>NUCLEOTIDE SEQUENCE</scope>
    <source>
        <strain evidence="2">15-7</strain>
    </source>
</reference>
<gene>
    <name evidence="2" type="ORF">PC113_g8371</name>
</gene>
<feature type="compositionally biased region" description="Polar residues" evidence="1">
    <location>
        <begin position="116"/>
        <end position="134"/>
    </location>
</feature>
<dbReference type="PANTHER" id="PTHR37069:SF2">
    <property type="entry name" value="PIGGYBAC TRANSPOSABLE ELEMENT-DERIVED PROTEIN DOMAIN-CONTAINING PROTEIN"/>
    <property type="match status" value="1"/>
</dbReference>
<feature type="compositionally biased region" description="Polar residues" evidence="1">
    <location>
        <begin position="266"/>
        <end position="280"/>
    </location>
</feature>
<organism evidence="2 3">
    <name type="scientific">Phytophthora cactorum</name>
    <dbReference type="NCBI Taxonomy" id="29920"/>
    <lineage>
        <taxon>Eukaryota</taxon>
        <taxon>Sar</taxon>
        <taxon>Stramenopiles</taxon>
        <taxon>Oomycota</taxon>
        <taxon>Peronosporomycetes</taxon>
        <taxon>Peronosporales</taxon>
        <taxon>Peronosporaceae</taxon>
        <taxon>Phytophthora</taxon>
    </lineage>
</organism>
<feature type="region of interest" description="Disordered" evidence="1">
    <location>
        <begin position="1"/>
        <end position="32"/>
    </location>
</feature>
<proteinExistence type="predicted"/>
<dbReference type="PANTHER" id="PTHR37069">
    <property type="entry name" value="DDE_TNP_1_7 DOMAIN-CONTAINING PROTEIN"/>
    <property type="match status" value="1"/>
</dbReference>
<evidence type="ECO:0000313" key="3">
    <source>
        <dbReference type="Proteomes" id="UP000735874"/>
    </source>
</evidence>
<accession>A0A8T0ZCW5</accession>
<evidence type="ECO:0000256" key="1">
    <source>
        <dbReference type="SAM" id="MobiDB-lite"/>
    </source>
</evidence>
<protein>
    <submittedName>
        <fullName evidence="2">Uncharacterized protein</fullName>
    </submittedName>
</protein>
<dbReference type="AlphaFoldDB" id="A0A8T0ZCW5"/>
<dbReference type="Proteomes" id="UP000735874">
    <property type="component" value="Unassembled WGS sequence"/>
</dbReference>
<feature type="region of interest" description="Disordered" evidence="1">
    <location>
        <begin position="107"/>
        <end position="134"/>
    </location>
</feature>